<keyword evidence="2" id="KW-0012">Acyltransferase</keyword>
<dbReference type="Pfam" id="PF13508">
    <property type="entry name" value="Acetyltransf_7"/>
    <property type="match status" value="1"/>
</dbReference>
<dbReference type="Proteomes" id="UP000192596">
    <property type="component" value="Unassembled WGS sequence"/>
</dbReference>
<dbReference type="SUPFAM" id="SSF55729">
    <property type="entry name" value="Acyl-CoA N-acyltransferases (Nat)"/>
    <property type="match status" value="1"/>
</dbReference>
<dbReference type="CDD" id="cd04301">
    <property type="entry name" value="NAT_SF"/>
    <property type="match status" value="1"/>
</dbReference>
<dbReference type="PANTHER" id="PTHR43072:SF23">
    <property type="entry name" value="UPF0039 PROTEIN C11D3.02C"/>
    <property type="match status" value="1"/>
</dbReference>
<name>A0A1V8SHJ9_9PEZI</name>
<evidence type="ECO:0000256" key="1">
    <source>
        <dbReference type="ARBA" id="ARBA00022679"/>
    </source>
</evidence>
<evidence type="ECO:0000313" key="5">
    <source>
        <dbReference type="Proteomes" id="UP000192596"/>
    </source>
</evidence>
<sequence length="180" mass="19920">MPDNISLRDATIDDAPAIAAIYNYYVRESLATLAEDAMPDAQMQQRVQTLRATGLPFLVAVDQIQNGIAGYAYASPYSDRSGYDPTLECSIYLHPDHCSKGIGRRLMDSLILALVSTTTKTQVLAKMSILPDQSPESLPTCRLHASKGFRQVGRPDRVGFKLGKWVDVVMFQLDLEALRK</sequence>
<dbReference type="InterPro" id="IPR016181">
    <property type="entry name" value="Acyl_CoA_acyltransferase"/>
</dbReference>
<protein>
    <recommendedName>
        <fullName evidence="3">N-acetyltransferase domain-containing protein</fullName>
    </recommendedName>
</protein>
<keyword evidence="1" id="KW-0808">Transferase</keyword>
<dbReference type="InParanoid" id="A0A1V8SHJ9"/>
<dbReference type="Gene3D" id="3.40.630.30">
    <property type="match status" value="1"/>
</dbReference>
<keyword evidence="5" id="KW-1185">Reference proteome</keyword>
<reference evidence="5" key="1">
    <citation type="submission" date="2017-03" db="EMBL/GenBank/DDBJ databases">
        <title>Genomes of endolithic fungi from Antarctica.</title>
        <authorList>
            <person name="Coleine C."/>
            <person name="Masonjones S."/>
            <person name="Stajich J.E."/>
        </authorList>
    </citation>
    <scope>NUCLEOTIDE SEQUENCE [LARGE SCALE GENOMIC DNA]</scope>
    <source>
        <strain evidence="5">CCFEE 5527</strain>
    </source>
</reference>
<dbReference type="AlphaFoldDB" id="A0A1V8SHJ9"/>
<evidence type="ECO:0000313" key="4">
    <source>
        <dbReference type="EMBL" id="OQN98563.1"/>
    </source>
</evidence>
<feature type="domain" description="N-acetyltransferase" evidence="3">
    <location>
        <begin position="5"/>
        <end position="167"/>
    </location>
</feature>
<evidence type="ECO:0000256" key="2">
    <source>
        <dbReference type="ARBA" id="ARBA00023315"/>
    </source>
</evidence>
<dbReference type="InterPro" id="IPR000182">
    <property type="entry name" value="GNAT_dom"/>
</dbReference>
<accession>A0A1V8SHJ9</accession>
<dbReference type="EMBL" id="NAJO01000045">
    <property type="protein sequence ID" value="OQN98563.1"/>
    <property type="molecule type" value="Genomic_DNA"/>
</dbReference>
<comment type="caution">
    <text evidence="4">The sequence shown here is derived from an EMBL/GenBank/DDBJ whole genome shotgun (WGS) entry which is preliminary data.</text>
</comment>
<evidence type="ECO:0000259" key="3">
    <source>
        <dbReference type="PROSITE" id="PS51186"/>
    </source>
</evidence>
<organism evidence="4 5">
    <name type="scientific">Cryoendolithus antarcticus</name>
    <dbReference type="NCBI Taxonomy" id="1507870"/>
    <lineage>
        <taxon>Eukaryota</taxon>
        <taxon>Fungi</taxon>
        <taxon>Dikarya</taxon>
        <taxon>Ascomycota</taxon>
        <taxon>Pezizomycotina</taxon>
        <taxon>Dothideomycetes</taxon>
        <taxon>Dothideomycetidae</taxon>
        <taxon>Cladosporiales</taxon>
        <taxon>Cladosporiaceae</taxon>
        <taxon>Cryoendolithus</taxon>
    </lineage>
</organism>
<gene>
    <name evidence="4" type="ORF">B0A48_15825</name>
</gene>
<dbReference type="PROSITE" id="PS51186">
    <property type="entry name" value="GNAT"/>
    <property type="match status" value="1"/>
</dbReference>
<dbReference type="PANTHER" id="PTHR43072">
    <property type="entry name" value="N-ACETYLTRANSFERASE"/>
    <property type="match status" value="1"/>
</dbReference>
<proteinExistence type="predicted"/>
<dbReference type="GO" id="GO:0016747">
    <property type="term" value="F:acyltransferase activity, transferring groups other than amino-acyl groups"/>
    <property type="evidence" value="ECO:0007669"/>
    <property type="project" value="InterPro"/>
</dbReference>
<dbReference type="STRING" id="1507870.A0A1V8SHJ9"/>
<dbReference type="OrthoDB" id="2129362at2759"/>